<dbReference type="SUPFAM" id="SSF55729">
    <property type="entry name" value="Acyl-CoA N-acyltransferases (Nat)"/>
    <property type="match status" value="1"/>
</dbReference>
<dbReference type="PROSITE" id="PS51186">
    <property type="entry name" value="GNAT"/>
    <property type="match status" value="1"/>
</dbReference>
<organism evidence="2 3">
    <name type="scientific">Noviherbaspirillum galbum</name>
    <dbReference type="NCBI Taxonomy" id="2709383"/>
    <lineage>
        <taxon>Bacteria</taxon>
        <taxon>Pseudomonadati</taxon>
        <taxon>Pseudomonadota</taxon>
        <taxon>Betaproteobacteria</taxon>
        <taxon>Burkholderiales</taxon>
        <taxon>Oxalobacteraceae</taxon>
        <taxon>Noviherbaspirillum</taxon>
    </lineage>
</organism>
<dbReference type="GO" id="GO:0005737">
    <property type="term" value="C:cytoplasm"/>
    <property type="evidence" value="ECO:0007669"/>
    <property type="project" value="TreeGrafter"/>
</dbReference>
<comment type="caution">
    <text evidence="2">The sequence shown here is derived from an EMBL/GenBank/DDBJ whole genome shotgun (WGS) entry which is preliminary data.</text>
</comment>
<protein>
    <submittedName>
        <fullName evidence="2">GNAT family N-acetyltransferase</fullName>
    </submittedName>
</protein>
<dbReference type="Gene3D" id="3.40.630.30">
    <property type="match status" value="1"/>
</dbReference>
<dbReference type="GO" id="GO:0008999">
    <property type="term" value="F:protein-N-terminal-alanine acetyltransferase activity"/>
    <property type="evidence" value="ECO:0007669"/>
    <property type="project" value="TreeGrafter"/>
</dbReference>
<keyword evidence="2" id="KW-0808">Transferase</keyword>
<dbReference type="EMBL" id="JAAIVB010000041">
    <property type="protein sequence ID" value="NEX61937.1"/>
    <property type="molecule type" value="Genomic_DNA"/>
</dbReference>
<dbReference type="AlphaFoldDB" id="A0A6B3SMK3"/>
<accession>A0A6B3SMK3</accession>
<evidence type="ECO:0000259" key="1">
    <source>
        <dbReference type="PROSITE" id="PS51186"/>
    </source>
</evidence>
<dbReference type="InterPro" id="IPR016181">
    <property type="entry name" value="Acyl_CoA_acyltransferase"/>
</dbReference>
<dbReference type="InterPro" id="IPR000182">
    <property type="entry name" value="GNAT_dom"/>
</dbReference>
<dbReference type="InterPro" id="IPR051908">
    <property type="entry name" value="Ribosomal_N-acetyltransferase"/>
</dbReference>
<dbReference type="Proteomes" id="UP000482155">
    <property type="component" value="Unassembled WGS sequence"/>
</dbReference>
<feature type="domain" description="N-acetyltransferase" evidence="1">
    <location>
        <begin position="1"/>
        <end position="151"/>
    </location>
</feature>
<dbReference type="GO" id="GO:1990189">
    <property type="term" value="F:protein N-terminal-serine acetyltransferase activity"/>
    <property type="evidence" value="ECO:0007669"/>
    <property type="project" value="TreeGrafter"/>
</dbReference>
<name>A0A6B3SMK3_9BURK</name>
<dbReference type="PANTHER" id="PTHR43441:SF11">
    <property type="entry name" value="RIBOSOMAL-PROTEIN-SERINE ACETYLTRANSFERASE"/>
    <property type="match status" value="1"/>
</dbReference>
<keyword evidence="3" id="KW-1185">Reference proteome</keyword>
<evidence type="ECO:0000313" key="3">
    <source>
        <dbReference type="Proteomes" id="UP000482155"/>
    </source>
</evidence>
<reference evidence="2 3" key="1">
    <citation type="submission" date="2020-02" db="EMBL/GenBank/DDBJ databases">
        <authorList>
            <person name="Kim M.K."/>
        </authorList>
    </citation>
    <scope>NUCLEOTIDE SEQUENCE [LARGE SCALE GENOMIC DNA]</scope>
    <source>
        <strain evidence="2 3">17J57-3</strain>
    </source>
</reference>
<gene>
    <name evidence="2" type="ORF">G3574_12690</name>
</gene>
<dbReference type="Pfam" id="PF13302">
    <property type="entry name" value="Acetyltransf_3"/>
    <property type="match status" value="1"/>
</dbReference>
<dbReference type="PANTHER" id="PTHR43441">
    <property type="entry name" value="RIBOSOMAL-PROTEIN-SERINE ACETYLTRANSFERASE"/>
    <property type="match status" value="1"/>
</dbReference>
<sequence length="158" mass="17757">MAVNGDDAVTRFLPYASWQSLADAEAWHDRVLAYQKNGDTFQFVITLPDGTPIGTCLLFKLVEASARAELGYALARAHWGSGLMYEAIHAFVDRIFQDLPLHRLEAEIDPRNAGSARLLEKLGFVREGLLRDRWRNKGETTDAALYGLLRPDWEARPA</sequence>
<proteinExistence type="predicted"/>
<evidence type="ECO:0000313" key="2">
    <source>
        <dbReference type="EMBL" id="NEX61937.1"/>
    </source>
</evidence>